<comment type="caution">
    <text evidence="1">The sequence shown here is derived from an EMBL/GenBank/DDBJ whole genome shotgun (WGS) entry which is preliminary data.</text>
</comment>
<organism evidence="1 2">
    <name type="scientific">Algimonas ampicilliniresistens</name>
    <dbReference type="NCBI Taxonomy" id="1298735"/>
    <lineage>
        <taxon>Bacteria</taxon>
        <taxon>Pseudomonadati</taxon>
        <taxon>Pseudomonadota</taxon>
        <taxon>Alphaproteobacteria</taxon>
        <taxon>Maricaulales</taxon>
        <taxon>Robiginitomaculaceae</taxon>
        <taxon>Algimonas</taxon>
    </lineage>
</organism>
<proteinExistence type="predicted"/>
<accession>A0ABQ5V5R4</accession>
<dbReference type="Proteomes" id="UP001161391">
    <property type="component" value="Unassembled WGS sequence"/>
</dbReference>
<name>A0ABQ5V5R4_9PROT</name>
<sequence>MKRLALALTVLLAIAITYVALMAWRSPPTYDLNTDYVDYPLLSWDAYEAISHTVEPPIIRQTSAGTGEALIFGATHSSDPTHPQFAELNHQFDSFKPDIVLVEGRMGFVLPPFMDPVQSFGESGALAAMAKRDGLALYTWELCRACEPEQLRKRFSDRQVALYLLLRPYSGSKGVSPEAARDRMSSIIADRGKRPGIKGVIDDIGAFDAAWSVEFPDGESWHAMQGVHASPGFLNDMFEYGNDIRDQHLLNVIRTLTEDGKRVMATVGWSHAIRIEPALKILESEAR</sequence>
<dbReference type="RefSeq" id="WP_284387695.1">
    <property type="nucleotide sequence ID" value="NZ_BSNK01000001.1"/>
</dbReference>
<evidence type="ECO:0000313" key="1">
    <source>
        <dbReference type="EMBL" id="GLQ22871.1"/>
    </source>
</evidence>
<evidence type="ECO:0000313" key="2">
    <source>
        <dbReference type="Proteomes" id="UP001161391"/>
    </source>
</evidence>
<keyword evidence="2" id="KW-1185">Reference proteome</keyword>
<reference evidence="1" key="1">
    <citation type="journal article" date="2014" name="Int. J. Syst. Evol. Microbiol.">
        <title>Complete genome of a new Firmicutes species belonging to the dominant human colonic microbiota ('Ruminococcus bicirculans') reveals two chromosomes and a selective capacity to utilize plant glucans.</title>
        <authorList>
            <consortium name="NISC Comparative Sequencing Program"/>
            <person name="Wegmann U."/>
            <person name="Louis P."/>
            <person name="Goesmann A."/>
            <person name="Henrissat B."/>
            <person name="Duncan S.H."/>
            <person name="Flint H.J."/>
        </authorList>
    </citation>
    <scope>NUCLEOTIDE SEQUENCE</scope>
    <source>
        <strain evidence="1">NBRC 108219</strain>
    </source>
</reference>
<dbReference type="EMBL" id="BSNK01000001">
    <property type="protein sequence ID" value="GLQ22871.1"/>
    <property type="molecule type" value="Genomic_DNA"/>
</dbReference>
<protein>
    <submittedName>
        <fullName evidence="1">Uncharacterized protein</fullName>
    </submittedName>
</protein>
<gene>
    <name evidence="1" type="ORF">GCM10007853_07450</name>
</gene>
<reference evidence="1" key="2">
    <citation type="submission" date="2023-01" db="EMBL/GenBank/DDBJ databases">
        <title>Draft genome sequence of Algimonas ampicilliniresistens strain NBRC 108219.</title>
        <authorList>
            <person name="Sun Q."/>
            <person name="Mori K."/>
        </authorList>
    </citation>
    <scope>NUCLEOTIDE SEQUENCE</scope>
    <source>
        <strain evidence="1">NBRC 108219</strain>
    </source>
</reference>